<sequence>MNDHYIDLLSDCIKGTNQDDFKLHTLELWCSNNDEFGDRYSKRYDNGTYLKQSAVIDYELTVISKRELLRWCEYEGINTGLHYEARAFEDSIEALSLENEKLKANIPTRATNCY</sequence>
<comment type="caution">
    <text evidence="1">The sequence shown here is derived from an EMBL/GenBank/DDBJ whole genome shotgun (WGS) entry which is preliminary data.</text>
</comment>
<protein>
    <submittedName>
        <fullName evidence="1">Uncharacterized protein</fullName>
    </submittedName>
</protein>
<organism evidence="1 2">
    <name type="scientific">Shewanella benthica KT99</name>
    <dbReference type="NCBI Taxonomy" id="314608"/>
    <lineage>
        <taxon>Bacteria</taxon>
        <taxon>Pseudomonadati</taxon>
        <taxon>Pseudomonadota</taxon>
        <taxon>Gammaproteobacteria</taxon>
        <taxon>Alteromonadales</taxon>
        <taxon>Shewanellaceae</taxon>
        <taxon>Shewanella</taxon>
    </lineage>
</organism>
<proteinExistence type="predicted"/>
<dbReference type="EMBL" id="ABIC01000011">
    <property type="protein sequence ID" value="EDQ01222.1"/>
    <property type="molecule type" value="Genomic_DNA"/>
</dbReference>
<evidence type="ECO:0000313" key="2">
    <source>
        <dbReference type="Proteomes" id="UP000005839"/>
    </source>
</evidence>
<reference evidence="1 2" key="1">
    <citation type="submission" date="2007-10" db="EMBL/GenBank/DDBJ databases">
        <authorList>
            <person name="Yayanos A."/>
            <person name="Ferriera S."/>
            <person name="Johnson J."/>
            <person name="Kravitz S."/>
            <person name="Halpern A."/>
            <person name="Remington K."/>
            <person name="Beeson K."/>
            <person name="Tran B."/>
            <person name="Rogers Y.-H."/>
            <person name="Friedman R."/>
            <person name="Venter J.C."/>
        </authorList>
    </citation>
    <scope>NUCLEOTIDE SEQUENCE [LARGE SCALE GENOMIC DNA]</scope>
    <source>
        <strain evidence="1 2">KT99</strain>
    </source>
</reference>
<evidence type="ECO:0000313" key="1">
    <source>
        <dbReference type="EMBL" id="EDQ01222.1"/>
    </source>
</evidence>
<dbReference type="AlphaFoldDB" id="A9D686"/>
<accession>A9D686</accession>
<keyword evidence="2" id="KW-1185">Reference proteome</keyword>
<gene>
    <name evidence="1" type="ORF">KT99_17041</name>
</gene>
<dbReference type="STRING" id="314608.KT99_17041"/>
<name>A9D686_9GAMM</name>
<dbReference type="Proteomes" id="UP000005839">
    <property type="component" value="Unassembled WGS sequence"/>
</dbReference>